<evidence type="ECO:0000256" key="1">
    <source>
        <dbReference type="SAM" id="Phobius"/>
    </source>
</evidence>
<keyword evidence="1" id="KW-0812">Transmembrane</keyword>
<gene>
    <name evidence="3" type="ORF">PHY01_09280</name>
</gene>
<name>A0A4Y3WIS4_9PSEU</name>
<dbReference type="PANTHER" id="PTHR40763">
    <property type="entry name" value="MEMBRANE PROTEIN-RELATED"/>
    <property type="match status" value="1"/>
</dbReference>
<dbReference type="InterPro" id="IPR012551">
    <property type="entry name" value="DUF1707_SHOCT-like"/>
</dbReference>
<accession>A0A4Y3WIS4</accession>
<dbReference type="RefSeq" id="WP_141277248.1">
    <property type="nucleotide sequence ID" value="NZ_BAAARZ010000021.1"/>
</dbReference>
<dbReference type="Pfam" id="PF08044">
    <property type="entry name" value="DUF1707"/>
    <property type="match status" value="1"/>
</dbReference>
<feature type="transmembrane region" description="Helical" evidence="1">
    <location>
        <begin position="108"/>
        <end position="132"/>
    </location>
</feature>
<proteinExistence type="predicted"/>
<comment type="caution">
    <text evidence="3">The sequence shown here is derived from an EMBL/GenBank/DDBJ whole genome shotgun (WGS) entry which is preliminary data.</text>
</comment>
<evidence type="ECO:0000259" key="2">
    <source>
        <dbReference type="Pfam" id="PF08044"/>
    </source>
</evidence>
<dbReference type="Proteomes" id="UP000320338">
    <property type="component" value="Unassembled WGS sequence"/>
</dbReference>
<evidence type="ECO:0000313" key="4">
    <source>
        <dbReference type="Proteomes" id="UP000320338"/>
    </source>
</evidence>
<dbReference type="EMBL" id="BJNG01000006">
    <property type="protein sequence ID" value="GEC18645.1"/>
    <property type="molecule type" value="Genomic_DNA"/>
</dbReference>
<feature type="domain" description="DUF1707" evidence="2">
    <location>
        <begin position="15"/>
        <end position="67"/>
    </location>
</feature>
<evidence type="ECO:0000313" key="3">
    <source>
        <dbReference type="EMBL" id="GEC18645.1"/>
    </source>
</evidence>
<reference evidence="3 4" key="1">
    <citation type="submission" date="2019-06" db="EMBL/GenBank/DDBJ databases">
        <title>Whole genome shotgun sequence of Pseudonocardia hydrocarbonoxydans NBRC 14498.</title>
        <authorList>
            <person name="Hosoyama A."/>
            <person name="Uohara A."/>
            <person name="Ohji S."/>
            <person name="Ichikawa N."/>
        </authorList>
    </citation>
    <scope>NUCLEOTIDE SEQUENCE [LARGE SCALE GENOMIC DNA]</scope>
    <source>
        <strain evidence="3 4">NBRC 14498</strain>
    </source>
</reference>
<dbReference type="PANTHER" id="PTHR40763:SF4">
    <property type="entry name" value="DUF1707 DOMAIN-CONTAINING PROTEIN"/>
    <property type="match status" value="1"/>
</dbReference>
<sequence>MPDPTPPLTEPAADLRASHADRERVAAHLHAAAGNGLLTLDEVDDRLAAAYAARHLSELAPLTADLPPATEGSVAVAPGWSAITAAVSLQLRTGVAASAQRRRAVRLVAAHPAVAAVVTALLLVGLVLLARWSGLDLA</sequence>
<dbReference type="OrthoDB" id="3625082at2"/>
<keyword evidence="4" id="KW-1185">Reference proteome</keyword>
<organism evidence="3 4">
    <name type="scientific">Pseudonocardia hydrocarbonoxydans</name>
    <dbReference type="NCBI Taxonomy" id="76726"/>
    <lineage>
        <taxon>Bacteria</taxon>
        <taxon>Bacillati</taxon>
        <taxon>Actinomycetota</taxon>
        <taxon>Actinomycetes</taxon>
        <taxon>Pseudonocardiales</taxon>
        <taxon>Pseudonocardiaceae</taxon>
        <taxon>Pseudonocardia</taxon>
    </lineage>
</organism>
<dbReference type="AlphaFoldDB" id="A0A4Y3WIS4"/>
<keyword evidence="1" id="KW-1133">Transmembrane helix</keyword>
<keyword evidence="1" id="KW-0472">Membrane</keyword>
<protein>
    <recommendedName>
        <fullName evidence="2">DUF1707 domain-containing protein</fullName>
    </recommendedName>
</protein>